<reference evidence="2 3" key="1">
    <citation type="submission" date="2019-03" db="EMBL/GenBank/DDBJ databases">
        <title>Roseomonas sp. a novel Roseomonas species isolated from Sea whip Gorgonian.</title>
        <authorList>
            <person name="Li F."/>
            <person name="Pan X."/>
            <person name="Huang S."/>
            <person name="Li Z."/>
            <person name="Meng B."/>
        </authorList>
    </citation>
    <scope>NUCLEOTIDE SEQUENCE [LARGE SCALE GENOMIC DNA]</scope>
    <source>
        <strain evidence="2 3">M0104</strain>
    </source>
</reference>
<dbReference type="AlphaFoldDB" id="A0A845BHM3"/>
<organism evidence="2 3">
    <name type="scientific">Teichococcus coralli</name>
    <dbReference type="NCBI Taxonomy" id="2545983"/>
    <lineage>
        <taxon>Bacteria</taxon>
        <taxon>Pseudomonadati</taxon>
        <taxon>Pseudomonadota</taxon>
        <taxon>Alphaproteobacteria</taxon>
        <taxon>Acetobacterales</taxon>
        <taxon>Roseomonadaceae</taxon>
        <taxon>Roseomonas</taxon>
    </lineage>
</organism>
<dbReference type="Proteomes" id="UP000460715">
    <property type="component" value="Unassembled WGS sequence"/>
</dbReference>
<dbReference type="EMBL" id="SNVJ01000023">
    <property type="protein sequence ID" value="MXP65564.1"/>
    <property type="molecule type" value="Genomic_DNA"/>
</dbReference>
<feature type="region of interest" description="Disordered" evidence="1">
    <location>
        <begin position="84"/>
        <end position="103"/>
    </location>
</feature>
<evidence type="ECO:0000256" key="1">
    <source>
        <dbReference type="SAM" id="MobiDB-lite"/>
    </source>
</evidence>
<proteinExistence type="predicted"/>
<sequence>MIDPTPALKPRHGGPEAPAVSAGRSEAEDPRAPASPAGVQTAERQKQVVPAGPTFDVRLDGETMRLYSELRDPVTNRVLMRLPAGYEPSEDAAAGAPGVSTEA</sequence>
<feature type="region of interest" description="Disordered" evidence="1">
    <location>
        <begin position="1"/>
        <end position="52"/>
    </location>
</feature>
<gene>
    <name evidence="2" type="ORF">E0493_19635</name>
</gene>
<evidence type="ECO:0000313" key="2">
    <source>
        <dbReference type="EMBL" id="MXP65564.1"/>
    </source>
</evidence>
<evidence type="ECO:0000313" key="3">
    <source>
        <dbReference type="Proteomes" id="UP000460715"/>
    </source>
</evidence>
<keyword evidence="3" id="KW-1185">Reference proteome</keyword>
<comment type="caution">
    <text evidence="2">The sequence shown here is derived from an EMBL/GenBank/DDBJ whole genome shotgun (WGS) entry which is preliminary data.</text>
</comment>
<accession>A0A845BHM3</accession>
<dbReference type="OrthoDB" id="7278873at2"/>
<dbReference type="RefSeq" id="WP_160938972.1">
    <property type="nucleotide sequence ID" value="NZ_SNVJ01000023.1"/>
</dbReference>
<name>A0A845BHM3_9PROT</name>
<protein>
    <submittedName>
        <fullName evidence="2">Uncharacterized protein</fullName>
    </submittedName>
</protein>